<proteinExistence type="inferred from homology"/>
<protein>
    <recommendedName>
        <fullName evidence="2">Ribosome-binding factor A</fullName>
    </recommendedName>
</protein>
<dbReference type="GO" id="GO:0043024">
    <property type="term" value="F:ribosomal small subunit binding"/>
    <property type="evidence" value="ECO:0007669"/>
    <property type="project" value="TreeGrafter"/>
</dbReference>
<dbReference type="EMBL" id="CP053923">
    <property type="protein sequence ID" value="QNT68894.1"/>
    <property type="molecule type" value="Genomic_DNA"/>
</dbReference>
<evidence type="ECO:0000256" key="3">
    <source>
        <dbReference type="SAM" id="MobiDB-lite"/>
    </source>
</evidence>
<name>A0A7H1MZK8_9PROT</name>
<organism evidence="4 5">
    <name type="scientific">Defluviicoccus vanus</name>
    <dbReference type="NCBI Taxonomy" id="111831"/>
    <lineage>
        <taxon>Bacteria</taxon>
        <taxon>Pseudomonadati</taxon>
        <taxon>Pseudomonadota</taxon>
        <taxon>Alphaproteobacteria</taxon>
        <taxon>Rhodospirillales</taxon>
        <taxon>Rhodospirillaceae</taxon>
        <taxon>Defluviicoccus</taxon>
    </lineage>
</organism>
<dbReference type="Proteomes" id="UP000516369">
    <property type="component" value="Chromosome"/>
</dbReference>
<dbReference type="InterPro" id="IPR020053">
    <property type="entry name" value="Ribosome-bd_factorA_CS"/>
</dbReference>
<dbReference type="Gene3D" id="3.30.300.20">
    <property type="match status" value="1"/>
</dbReference>
<dbReference type="PANTHER" id="PTHR33515:SF1">
    <property type="entry name" value="RIBOSOME-BINDING FACTOR A, CHLOROPLASTIC-RELATED"/>
    <property type="match status" value="1"/>
</dbReference>
<dbReference type="SUPFAM" id="SSF89919">
    <property type="entry name" value="Ribosome-binding factor A, RbfA"/>
    <property type="match status" value="1"/>
</dbReference>
<evidence type="ECO:0000313" key="4">
    <source>
        <dbReference type="EMBL" id="QNT68894.1"/>
    </source>
</evidence>
<dbReference type="NCBIfam" id="NF001802">
    <property type="entry name" value="PRK00521.2-5"/>
    <property type="match status" value="1"/>
</dbReference>
<dbReference type="RefSeq" id="WP_190262404.1">
    <property type="nucleotide sequence ID" value="NZ_CP053923.1"/>
</dbReference>
<dbReference type="PANTHER" id="PTHR33515">
    <property type="entry name" value="RIBOSOME-BINDING FACTOR A, CHLOROPLASTIC-RELATED"/>
    <property type="match status" value="1"/>
</dbReference>
<keyword evidence="2" id="KW-0963">Cytoplasm</keyword>
<sequence>MSRHIRQKVDGPSQRQLRVGEELRRALAAIFERRELRDPLLSTVPITVTEARLTPDLRHATFFVTPLGGRSADDIIAALVRARAYLRHRLAELVNLKFAPNLSFRLDTSFEEAGRIANLLHSPAVARDLGDDDEAPPPAASTPGKDTE</sequence>
<comment type="function">
    <text evidence="2">One of several proteins that assist in the late maturation steps of the functional core of the 30S ribosomal subunit. Associates with free 30S ribosomal subunits (but not with 30S subunits that are part of 70S ribosomes or polysomes). Required for efficient processing of 16S rRNA. May interact with the 5'-terminal helix region of 16S rRNA.</text>
</comment>
<dbReference type="HAMAP" id="MF_00003">
    <property type="entry name" value="RbfA"/>
    <property type="match status" value="1"/>
</dbReference>
<dbReference type="KEGG" id="dvn:HQ394_05395"/>
<comment type="subcellular location">
    <subcellularLocation>
        <location evidence="2">Cytoplasm</location>
    </subcellularLocation>
</comment>
<evidence type="ECO:0000313" key="5">
    <source>
        <dbReference type="Proteomes" id="UP000516369"/>
    </source>
</evidence>
<dbReference type="InterPro" id="IPR000238">
    <property type="entry name" value="RbfA"/>
</dbReference>
<evidence type="ECO:0000256" key="1">
    <source>
        <dbReference type="ARBA" id="ARBA00022517"/>
    </source>
</evidence>
<reference evidence="4 5" key="1">
    <citation type="submission" date="2020-05" db="EMBL/GenBank/DDBJ databases">
        <title>Complete closed genome sequence of Defluviicoccus vanus.</title>
        <authorList>
            <person name="Bessarab I."/>
            <person name="Arumugam K."/>
            <person name="Maszenan A.M."/>
            <person name="Seviour R.J."/>
            <person name="Williams R.B."/>
        </authorList>
    </citation>
    <scope>NUCLEOTIDE SEQUENCE [LARGE SCALE GENOMIC DNA]</scope>
    <source>
        <strain evidence="4 5">Ben 114</strain>
    </source>
</reference>
<dbReference type="InterPro" id="IPR023799">
    <property type="entry name" value="RbfA_dom_sf"/>
</dbReference>
<dbReference type="Pfam" id="PF02033">
    <property type="entry name" value="RBFA"/>
    <property type="match status" value="1"/>
</dbReference>
<comment type="similarity">
    <text evidence="2">Belongs to the RbfA family.</text>
</comment>
<accession>A0A7H1MZK8</accession>
<dbReference type="NCBIfam" id="TIGR00082">
    <property type="entry name" value="rbfA"/>
    <property type="match status" value="1"/>
</dbReference>
<dbReference type="GO" id="GO:0030490">
    <property type="term" value="P:maturation of SSU-rRNA"/>
    <property type="evidence" value="ECO:0007669"/>
    <property type="project" value="UniProtKB-UniRule"/>
</dbReference>
<keyword evidence="5" id="KW-1185">Reference proteome</keyword>
<comment type="subunit">
    <text evidence="2">Monomer. Binds 30S ribosomal subunits, but not 50S ribosomal subunits or 70S ribosomes.</text>
</comment>
<dbReference type="GO" id="GO:0005829">
    <property type="term" value="C:cytosol"/>
    <property type="evidence" value="ECO:0007669"/>
    <property type="project" value="TreeGrafter"/>
</dbReference>
<evidence type="ECO:0000256" key="2">
    <source>
        <dbReference type="HAMAP-Rule" id="MF_00003"/>
    </source>
</evidence>
<keyword evidence="1 2" id="KW-0690">Ribosome biogenesis</keyword>
<dbReference type="PROSITE" id="PS01319">
    <property type="entry name" value="RBFA"/>
    <property type="match status" value="1"/>
</dbReference>
<dbReference type="InterPro" id="IPR015946">
    <property type="entry name" value="KH_dom-like_a/b"/>
</dbReference>
<feature type="region of interest" description="Disordered" evidence="3">
    <location>
        <begin position="127"/>
        <end position="148"/>
    </location>
</feature>
<dbReference type="AlphaFoldDB" id="A0A7H1MZK8"/>
<gene>
    <name evidence="2 4" type="primary">rbfA</name>
    <name evidence="4" type="ORF">HQ394_05395</name>
</gene>